<comment type="subunit">
    <text evidence="2">Homodimer.</text>
</comment>
<dbReference type="PANTHER" id="PTHR33449">
    <property type="entry name" value="NUCLEOID-ASSOCIATED PROTEIN YBAB"/>
    <property type="match status" value="1"/>
</dbReference>
<name>A0ABP6KQW3_9ENTE</name>
<keyword evidence="5" id="KW-1185">Reference proteome</keyword>
<dbReference type="EMBL" id="BAAAXQ010000063">
    <property type="protein sequence ID" value="GAA3021829.1"/>
    <property type="molecule type" value="Genomic_DNA"/>
</dbReference>
<feature type="compositionally biased region" description="Basic and acidic residues" evidence="3">
    <location>
        <begin position="17"/>
        <end position="27"/>
    </location>
</feature>
<dbReference type="InterPro" id="IPR036894">
    <property type="entry name" value="YbaB-like_sf"/>
</dbReference>
<proteinExistence type="inferred from homology"/>
<comment type="function">
    <text evidence="2">Binds to DNA and alters its conformation. May be involved in regulation of gene expression, nucleoid organization and DNA protection.</text>
</comment>
<dbReference type="PANTHER" id="PTHR33449:SF1">
    <property type="entry name" value="NUCLEOID-ASSOCIATED PROTEIN YBAB"/>
    <property type="match status" value="1"/>
</dbReference>
<dbReference type="NCBIfam" id="TIGR00103">
    <property type="entry name" value="DNA_YbaB_EbfC"/>
    <property type="match status" value="1"/>
</dbReference>
<dbReference type="RefSeq" id="WP_068707188.1">
    <property type="nucleotide sequence ID" value="NZ_BAAAXQ010000063.1"/>
</dbReference>
<evidence type="ECO:0000313" key="4">
    <source>
        <dbReference type="EMBL" id="GAA3021829.1"/>
    </source>
</evidence>
<accession>A0ABP6KQW3</accession>
<comment type="subcellular location">
    <subcellularLocation>
        <location evidence="2">Cytoplasm</location>
        <location evidence="2">Nucleoid</location>
    </subcellularLocation>
</comment>
<comment type="similarity">
    <text evidence="2">Belongs to the YbaB/EbfC family.</text>
</comment>
<gene>
    <name evidence="4" type="ORF">GCM10019998_17850</name>
</gene>
<evidence type="ECO:0000256" key="2">
    <source>
        <dbReference type="HAMAP-Rule" id="MF_00274"/>
    </source>
</evidence>
<evidence type="ECO:0000256" key="3">
    <source>
        <dbReference type="SAM" id="MobiDB-lite"/>
    </source>
</evidence>
<evidence type="ECO:0000256" key="1">
    <source>
        <dbReference type="ARBA" id="ARBA00023125"/>
    </source>
</evidence>
<dbReference type="Proteomes" id="UP001501577">
    <property type="component" value="Unassembled WGS sequence"/>
</dbReference>
<reference evidence="5" key="1">
    <citation type="journal article" date="2019" name="Int. J. Syst. Evol. Microbiol.">
        <title>The Global Catalogue of Microorganisms (GCM) 10K type strain sequencing project: providing services to taxonomists for standard genome sequencing and annotation.</title>
        <authorList>
            <consortium name="The Broad Institute Genomics Platform"/>
            <consortium name="The Broad Institute Genome Sequencing Center for Infectious Disease"/>
            <person name="Wu L."/>
            <person name="Ma J."/>
        </authorList>
    </citation>
    <scope>NUCLEOTIDE SEQUENCE [LARGE SCALE GENOMIC DNA]</scope>
    <source>
        <strain evidence="5">JCM 8736</strain>
    </source>
</reference>
<dbReference type="InterPro" id="IPR004401">
    <property type="entry name" value="YbaB/EbfC"/>
</dbReference>
<dbReference type="Pfam" id="PF02575">
    <property type="entry name" value="YbaB_DNA_bd"/>
    <property type="match status" value="1"/>
</dbReference>
<keyword evidence="1 2" id="KW-0238">DNA-binding</keyword>
<comment type="caution">
    <text evidence="4">The sequence shown here is derived from an EMBL/GenBank/DDBJ whole genome shotgun (WGS) entry which is preliminary data.</text>
</comment>
<dbReference type="HAMAP" id="MF_00274">
    <property type="entry name" value="DNA_YbaB_EbfC"/>
    <property type="match status" value="1"/>
</dbReference>
<sequence length="103" mass="11728">MKGMGNMQGMMKQVQKMQKDMEKEQEELNKKEFVGKAANDYVKVIATGDRTVKDVQIKEDVIDPEDPEMLQDLIVSAVNDCLKNIENETKQTMGKYTKNLPGM</sequence>
<feature type="region of interest" description="Disordered" evidence="3">
    <location>
        <begin position="1"/>
        <end position="27"/>
    </location>
</feature>
<keyword evidence="2" id="KW-0963">Cytoplasm</keyword>
<dbReference type="SUPFAM" id="SSF82607">
    <property type="entry name" value="YbaB-like"/>
    <property type="match status" value="1"/>
</dbReference>
<feature type="compositionally biased region" description="Low complexity" evidence="3">
    <location>
        <begin position="1"/>
        <end position="16"/>
    </location>
</feature>
<evidence type="ECO:0000313" key="5">
    <source>
        <dbReference type="Proteomes" id="UP001501577"/>
    </source>
</evidence>
<organism evidence="4 5">
    <name type="scientific">Tetragenococcus solitarius</name>
    <dbReference type="NCBI Taxonomy" id="71453"/>
    <lineage>
        <taxon>Bacteria</taxon>
        <taxon>Bacillati</taxon>
        <taxon>Bacillota</taxon>
        <taxon>Bacilli</taxon>
        <taxon>Lactobacillales</taxon>
        <taxon>Enterococcaceae</taxon>
        <taxon>Tetragenococcus</taxon>
    </lineage>
</organism>
<dbReference type="PIRSF" id="PIRSF004555">
    <property type="entry name" value="UCP004555"/>
    <property type="match status" value="1"/>
</dbReference>
<dbReference type="Gene3D" id="3.30.1310.10">
    <property type="entry name" value="Nucleoid-associated protein YbaB-like domain"/>
    <property type="match status" value="1"/>
</dbReference>
<protein>
    <recommendedName>
        <fullName evidence="2">Nucleoid-associated protein GCM10019998_17850</fullName>
    </recommendedName>
</protein>